<dbReference type="Proteomes" id="UP001189429">
    <property type="component" value="Unassembled WGS sequence"/>
</dbReference>
<dbReference type="InterPro" id="IPR032675">
    <property type="entry name" value="LRR_dom_sf"/>
</dbReference>
<evidence type="ECO:0000313" key="2">
    <source>
        <dbReference type="Proteomes" id="UP001189429"/>
    </source>
</evidence>
<keyword evidence="2" id="KW-1185">Reference proteome</keyword>
<comment type="caution">
    <text evidence="1">The sequence shown here is derived from an EMBL/GenBank/DDBJ whole genome shotgun (WGS) entry which is preliminary data.</text>
</comment>
<name>A0ABN9SM34_9DINO</name>
<reference evidence="1" key="1">
    <citation type="submission" date="2023-10" db="EMBL/GenBank/DDBJ databases">
        <authorList>
            <person name="Chen Y."/>
            <person name="Shah S."/>
            <person name="Dougan E. K."/>
            <person name="Thang M."/>
            <person name="Chan C."/>
        </authorList>
    </citation>
    <scope>NUCLEOTIDE SEQUENCE [LARGE SCALE GENOMIC DNA]</scope>
</reference>
<dbReference type="Gene3D" id="3.80.10.10">
    <property type="entry name" value="Ribonuclease Inhibitor"/>
    <property type="match status" value="1"/>
</dbReference>
<accession>A0ABN9SM34</accession>
<dbReference type="EMBL" id="CAUYUJ010011914">
    <property type="protein sequence ID" value="CAK0832895.1"/>
    <property type="molecule type" value="Genomic_DNA"/>
</dbReference>
<evidence type="ECO:0000313" key="1">
    <source>
        <dbReference type="EMBL" id="CAK0832895.1"/>
    </source>
</evidence>
<sequence length="581" mass="64955">MINGVIPLATLHLRATGITRVGLSILVDYYENHRGHSDIPLRLLSLDHNDLSEALGACEEFSRFSQALGAQCMELKELNLRSTRLNVSQLSALCRAIPLAPRLHRLTIQGVALSGDFQSDSCSVNPLLRAVADPRSKVKYVDVSAVEHKKLHNDLMHAAKNREKKRVGDPEAGAKVLDRIDLSVPILARVRELSFVHPHYPARANLECQFGTLEKVDCDEGVRLDDDDVGKLYEFDVQFRDARLFLTRKNEASDIPYNFKTRRGIALILVRTIPEPNGVAYEFGKKILAYRPRPTTQAAGILRARFELGILPDFLAQERRFHEGISNKKLKQAFSFDELMHRISCAEFSDKEVKQLAQLEEQEHFRDFLHKSNSPGPELASMQARALKLDGVMQLVSAFEAERVRRGLPLIPVDEPSAGEQDIVASLTSPNQSDSALPLELVESRCSHQSFMGSAERFADFETPLEAIATYYRGISGRVCQARGLESMGKAFTRVVSVDGGRELLVCFLHVAEDLIDDRTQLPLGCTLNPYRSVWVDVDGLCQLADSLVQDGFPTLPDVLATEMRNRQVSDSVPHLERVVR</sequence>
<proteinExistence type="predicted"/>
<dbReference type="SUPFAM" id="SSF52047">
    <property type="entry name" value="RNI-like"/>
    <property type="match status" value="1"/>
</dbReference>
<gene>
    <name evidence="1" type="ORF">PCOR1329_LOCUS30755</name>
</gene>
<organism evidence="1 2">
    <name type="scientific">Prorocentrum cordatum</name>
    <dbReference type="NCBI Taxonomy" id="2364126"/>
    <lineage>
        <taxon>Eukaryota</taxon>
        <taxon>Sar</taxon>
        <taxon>Alveolata</taxon>
        <taxon>Dinophyceae</taxon>
        <taxon>Prorocentrales</taxon>
        <taxon>Prorocentraceae</taxon>
        <taxon>Prorocentrum</taxon>
    </lineage>
</organism>
<protein>
    <submittedName>
        <fullName evidence="1">Uncharacterized protein</fullName>
    </submittedName>
</protein>